<dbReference type="EMBL" id="BNBI01000004">
    <property type="protein sequence ID" value="GHE97963.1"/>
    <property type="molecule type" value="Genomic_DNA"/>
</dbReference>
<accession>A0A919AC24</accession>
<evidence type="ECO:0000313" key="2">
    <source>
        <dbReference type="EMBL" id="GHE97963.1"/>
    </source>
</evidence>
<reference evidence="2" key="2">
    <citation type="submission" date="2020-09" db="EMBL/GenBank/DDBJ databases">
        <authorList>
            <person name="Sun Q."/>
            <person name="Ohkuma M."/>
        </authorList>
    </citation>
    <scope>NUCLEOTIDE SEQUENCE</scope>
    <source>
        <strain evidence="2">JCM 4477</strain>
    </source>
</reference>
<protein>
    <submittedName>
        <fullName evidence="2">Uncharacterized protein</fullName>
    </submittedName>
</protein>
<sequence>MRLMTFMIPPRRYGTLLPAAARAGRVGGGFTPSKERLRRTAADGARDLSE</sequence>
<proteinExistence type="predicted"/>
<feature type="compositionally biased region" description="Basic and acidic residues" evidence="1">
    <location>
        <begin position="33"/>
        <end position="50"/>
    </location>
</feature>
<comment type="caution">
    <text evidence="2">The sequence shown here is derived from an EMBL/GenBank/DDBJ whole genome shotgun (WGS) entry which is preliminary data.</text>
</comment>
<keyword evidence="3" id="KW-1185">Reference proteome</keyword>
<gene>
    <name evidence="2" type="ORF">GCM10018772_22940</name>
</gene>
<reference evidence="2" key="1">
    <citation type="journal article" date="2014" name="Int. J. Syst. Evol. Microbiol.">
        <title>Complete genome sequence of Corynebacterium casei LMG S-19264T (=DSM 44701T), isolated from a smear-ripened cheese.</title>
        <authorList>
            <consortium name="US DOE Joint Genome Institute (JGI-PGF)"/>
            <person name="Walter F."/>
            <person name="Albersmeier A."/>
            <person name="Kalinowski J."/>
            <person name="Ruckert C."/>
        </authorList>
    </citation>
    <scope>NUCLEOTIDE SEQUENCE</scope>
    <source>
        <strain evidence="2">JCM 4477</strain>
    </source>
</reference>
<evidence type="ECO:0000256" key="1">
    <source>
        <dbReference type="SAM" id="MobiDB-lite"/>
    </source>
</evidence>
<dbReference type="AlphaFoldDB" id="A0A919AC24"/>
<dbReference type="Proteomes" id="UP000630718">
    <property type="component" value="Unassembled WGS sequence"/>
</dbReference>
<organism evidence="2 3">
    <name type="scientific">Streptomyces fumanus</name>
    <dbReference type="NCBI Taxonomy" id="67302"/>
    <lineage>
        <taxon>Bacteria</taxon>
        <taxon>Bacillati</taxon>
        <taxon>Actinomycetota</taxon>
        <taxon>Actinomycetes</taxon>
        <taxon>Kitasatosporales</taxon>
        <taxon>Streptomycetaceae</taxon>
        <taxon>Streptomyces</taxon>
    </lineage>
</organism>
<name>A0A919AC24_9ACTN</name>
<evidence type="ECO:0000313" key="3">
    <source>
        <dbReference type="Proteomes" id="UP000630718"/>
    </source>
</evidence>
<feature type="region of interest" description="Disordered" evidence="1">
    <location>
        <begin position="25"/>
        <end position="50"/>
    </location>
</feature>